<dbReference type="Proteomes" id="UP000441336">
    <property type="component" value="Unassembled WGS sequence"/>
</dbReference>
<reference evidence="3 4" key="1">
    <citation type="submission" date="2019-12" db="EMBL/GenBank/DDBJ databases">
        <title>Hymenobacter sp. HMF4947 Genome sequencing and assembly.</title>
        <authorList>
            <person name="Kang H."/>
            <person name="Cha I."/>
            <person name="Kim H."/>
            <person name="Joh K."/>
        </authorList>
    </citation>
    <scope>NUCLEOTIDE SEQUENCE [LARGE SCALE GENOMIC DNA]</scope>
    <source>
        <strain evidence="3 4">HMF4947</strain>
    </source>
</reference>
<dbReference type="EMBL" id="WQKZ01000003">
    <property type="protein sequence ID" value="MVN77251.1"/>
    <property type="molecule type" value="Genomic_DNA"/>
</dbReference>
<keyword evidence="2" id="KW-0812">Transmembrane</keyword>
<sequence>MNYYFTVLKKYANVDGRARRAEYWYFILFNFTLLIIIGVAKADFFGLVFSLAILIPSTTVGMRRMHDVGRSGWYIAIPIYGLVLACMEGQKGPNEYGPDPKNPAGLADKIPYSYK</sequence>
<dbReference type="PANTHER" id="PTHR34980:SF2">
    <property type="entry name" value="INNER MEMBRANE PROTEIN YHAH-RELATED"/>
    <property type="match status" value="1"/>
</dbReference>
<feature type="region of interest" description="Disordered" evidence="1">
    <location>
        <begin position="94"/>
        <end position="115"/>
    </location>
</feature>
<protein>
    <submittedName>
        <fullName evidence="3">DUF805 domain-containing protein</fullName>
    </submittedName>
</protein>
<keyword evidence="4" id="KW-1185">Reference proteome</keyword>
<evidence type="ECO:0000256" key="2">
    <source>
        <dbReference type="SAM" id="Phobius"/>
    </source>
</evidence>
<dbReference type="PANTHER" id="PTHR34980">
    <property type="entry name" value="INNER MEMBRANE PROTEIN-RELATED-RELATED"/>
    <property type="match status" value="1"/>
</dbReference>
<feature type="transmembrane region" description="Helical" evidence="2">
    <location>
        <begin position="44"/>
        <end position="62"/>
    </location>
</feature>
<proteinExistence type="predicted"/>
<dbReference type="GO" id="GO:0005886">
    <property type="term" value="C:plasma membrane"/>
    <property type="evidence" value="ECO:0007669"/>
    <property type="project" value="TreeGrafter"/>
</dbReference>
<gene>
    <name evidence="3" type="ORF">GO988_13025</name>
</gene>
<feature type="transmembrane region" description="Helical" evidence="2">
    <location>
        <begin position="21"/>
        <end position="38"/>
    </location>
</feature>
<keyword evidence="2" id="KW-0472">Membrane</keyword>
<name>A0A7K1TGF1_9BACT</name>
<dbReference type="Pfam" id="PF05656">
    <property type="entry name" value="DUF805"/>
    <property type="match status" value="1"/>
</dbReference>
<dbReference type="AlphaFoldDB" id="A0A7K1TGF1"/>
<evidence type="ECO:0000313" key="4">
    <source>
        <dbReference type="Proteomes" id="UP000441336"/>
    </source>
</evidence>
<keyword evidence="2" id="KW-1133">Transmembrane helix</keyword>
<evidence type="ECO:0000313" key="3">
    <source>
        <dbReference type="EMBL" id="MVN77251.1"/>
    </source>
</evidence>
<organism evidence="3 4">
    <name type="scientific">Hymenobacter ginkgonis</name>
    <dbReference type="NCBI Taxonomy" id="2682976"/>
    <lineage>
        <taxon>Bacteria</taxon>
        <taxon>Pseudomonadati</taxon>
        <taxon>Bacteroidota</taxon>
        <taxon>Cytophagia</taxon>
        <taxon>Cytophagales</taxon>
        <taxon>Hymenobacteraceae</taxon>
        <taxon>Hymenobacter</taxon>
    </lineage>
</organism>
<comment type="caution">
    <text evidence="3">The sequence shown here is derived from an EMBL/GenBank/DDBJ whole genome shotgun (WGS) entry which is preliminary data.</text>
</comment>
<dbReference type="InterPro" id="IPR008523">
    <property type="entry name" value="DUF805"/>
</dbReference>
<accession>A0A7K1TGF1</accession>
<dbReference type="RefSeq" id="WP_157567299.1">
    <property type="nucleotide sequence ID" value="NZ_WQKZ01000003.1"/>
</dbReference>
<evidence type="ECO:0000256" key="1">
    <source>
        <dbReference type="SAM" id="MobiDB-lite"/>
    </source>
</evidence>